<evidence type="ECO:0000256" key="3">
    <source>
        <dbReference type="ARBA" id="ARBA00022989"/>
    </source>
</evidence>
<reference evidence="9" key="1">
    <citation type="journal article" date="2020" name="Stud. Mycol.">
        <title>101 Dothideomycetes genomes: a test case for predicting lifestyles and emergence of pathogens.</title>
        <authorList>
            <person name="Haridas S."/>
            <person name="Albert R."/>
            <person name="Binder M."/>
            <person name="Bloem J."/>
            <person name="Labutti K."/>
            <person name="Salamov A."/>
            <person name="Andreopoulos B."/>
            <person name="Baker S."/>
            <person name="Barry K."/>
            <person name="Bills G."/>
            <person name="Bluhm B."/>
            <person name="Cannon C."/>
            <person name="Castanera R."/>
            <person name="Culley D."/>
            <person name="Daum C."/>
            <person name="Ezra D."/>
            <person name="Gonzalez J."/>
            <person name="Henrissat B."/>
            <person name="Kuo A."/>
            <person name="Liang C."/>
            <person name="Lipzen A."/>
            <person name="Lutzoni F."/>
            <person name="Magnuson J."/>
            <person name="Mondo S."/>
            <person name="Nolan M."/>
            <person name="Ohm R."/>
            <person name="Pangilinan J."/>
            <person name="Park H.-J."/>
            <person name="Ramirez L."/>
            <person name="Alfaro M."/>
            <person name="Sun H."/>
            <person name="Tritt A."/>
            <person name="Yoshinaga Y."/>
            <person name="Zwiers L.-H."/>
            <person name="Turgeon B."/>
            <person name="Goodwin S."/>
            <person name="Spatafora J."/>
            <person name="Crous P."/>
            <person name="Grigoriev I."/>
        </authorList>
    </citation>
    <scope>NUCLEOTIDE SEQUENCE</scope>
    <source>
        <strain evidence="9">CBS 122367</strain>
    </source>
</reference>
<evidence type="ECO:0000313" key="9">
    <source>
        <dbReference type="EMBL" id="KAF2684039.1"/>
    </source>
</evidence>
<name>A0A6G1J1L6_9PLEO</name>
<dbReference type="PANTHER" id="PTHR33048:SF96">
    <property type="entry name" value="INTEGRAL MEMBRANE PROTEIN"/>
    <property type="match status" value="1"/>
</dbReference>
<feature type="transmembrane region" description="Helical" evidence="7">
    <location>
        <begin position="172"/>
        <end position="195"/>
    </location>
</feature>
<dbReference type="PANTHER" id="PTHR33048">
    <property type="entry name" value="PTH11-LIKE INTEGRAL MEMBRANE PROTEIN (AFU_ORTHOLOGUE AFUA_5G11245)"/>
    <property type="match status" value="1"/>
</dbReference>
<feature type="domain" description="Rhodopsin" evidence="8">
    <location>
        <begin position="28"/>
        <end position="171"/>
    </location>
</feature>
<feature type="transmembrane region" description="Helical" evidence="7">
    <location>
        <begin position="44"/>
        <end position="66"/>
    </location>
</feature>
<dbReference type="AlphaFoldDB" id="A0A6G1J1L6"/>
<proteinExistence type="inferred from homology"/>
<comment type="subcellular location">
    <subcellularLocation>
        <location evidence="1">Membrane</location>
        <topology evidence="1">Multi-pass membrane protein</topology>
    </subcellularLocation>
</comment>
<evidence type="ECO:0000259" key="8">
    <source>
        <dbReference type="Pfam" id="PF20684"/>
    </source>
</evidence>
<organism evidence="9 10">
    <name type="scientific">Lentithecium fluviatile CBS 122367</name>
    <dbReference type="NCBI Taxonomy" id="1168545"/>
    <lineage>
        <taxon>Eukaryota</taxon>
        <taxon>Fungi</taxon>
        <taxon>Dikarya</taxon>
        <taxon>Ascomycota</taxon>
        <taxon>Pezizomycotina</taxon>
        <taxon>Dothideomycetes</taxon>
        <taxon>Pleosporomycetidae</taxon>
        <taxon>Pleosporales</taxon>
        <taxon>Massarineae</taxon>
        <taxon>Lentitheciaceae</taxon>
        <taxon>Lentithecium</taxon>
    </lineage>
</organism>
<gene>
    <name evidence="9" type="ORF">K458DRAFT_451772</name>
</gene>
<feature type="transmembrane region" description="Helical" evidence="7">
    <location>
        <begin position="119"/>
        <end position="139"/>
    </location>
</feature>
<evidence type="ECO:0000313" key="10">
    <source>
        <dbReference type="Proteomes" id="UP000799291"/>
    </source>
</evidence>
<evidence type="ECO:0000256" key="4">
    <source>
        <dbReference type="ARBA" id="ARBA00023136"/>
    </source>
</evidence>
<feature type="transmembrane region" description="Helical" evidence="7">
    <location>
        <begin position="12"/>
        <end position="32"/>
    </location>
</feature>
<evidence type="ECO:0000256" key="6">
    <source>
        <dbReference type="SAM" id="MobiDB-lite"/>
    </source>
</evidence>
<keyword evidence="3 7" id="KW-1133">Transmembrane helix</keyword>
<evidence type="ECO:0000256" key="1">
    <source>
        <dbReference type="ARBA" id="ARBA00004141"/>
    </source>
</evidence>
<comment type="similarity">
    <text evidence="5">Belongs to the SAT4 family.</text>
</comment>
<dbReference type="InterPro" id="IPR052337">
    <property type="entry name" value="SAT4-like"/>
</dbReference>
<dbReference type="OrthoDB" id="3897607at2759"/>
<dbReference type="GO" id="GO:0016020">
    <property type="term" value="C:membrane"/>
    <property type="evidence" value="ECO:0007669"/>
    <property type="project" value="UniProtKB-SubCell"/>
</dbReference>
<keyword evidence="4 7" id="KW-0472">Membrane</keyword>
<sequence length="361" mass="40088">MIKPEGRGLTFAIIISIWAVLSTLTIALKIWARYTIRAFGVDDWLMVFGWLIFMIVLVCDFLSISYGIGAHADRITDYEAMETKKLLFSDIGYAIATAPIKASICVLLMRLTAGTGKRIYRWILTGVILLACIGTITRVTAYTTRCKPFAAAWELRNNGHCSSAAILTNATWFFSAVQIGFILALGMLAPIATIIRMKHVIDFQKTNDFLFGLVDVALWPETETFLGIVAGSLATMHPLLRYFPFFPTSSSAACIEGAYGTLSDQIRGVSLHSRAGASKHNKSIVVENTEYMDHSFQISTCMVRDEERGDADAGETASQRHILRSMDMDIVKETQYEVRSEESAERDDVSQRSARGIRCGF</sequence>
<accession>A0A6G1J1L6</accession>
<dbReference type="Pfam" id="PF20684">
    <property type="entry name" value="Fung_rhodopsin"/>
    <property type="match status" value="2"/>
</dbReference>
<dbReference type="EMBL" id="MU005582">
    <property type="protein sequence ID" value="KAF2684039.1"/>
    <property type="molecule type" value="Genomic_DNA"/>
</dbReference>
<feature type="region of interest" description="Disordered" evidence="6">
    <location>
        <begin position="337"/>
        <end position="361"/>
    </location>
</feature>
<keyword evidence="2 7" id="KW-0812">Transmembrane</keyword>
<keyword evidence="10" id="KW-1185">Reference proteome</keyword>
<evidence type="ECO:0000256" key="5">
    <source>
        <dbReference type="ARBA" id="ARBA00038359"/>
    </source>
</evidence>
<dbReference type="InterPro" id="IPR049326">
    <property type="entry name" value="Rhodopsin_dom_fungi"/>
</dbReference>
<feature type="compositionally biased region" description="Basic and acidic residues" evidence="6">
    <location>
        <begin position="337"/>
        <end position="350"/>
    </location>
</feature>
<protein>
    <recommendedName>
        <fullName evidence="8">Rhodopsin domain-containing protein</fullName>
    </recommendedName>
</protein>
<evidence type="ECO:0000256" key="7">
    <source>
        <dbReference type="SAM" id="Phobius"/>
    </source>
</evidence>
<feature type="transmembrane region" description="Helical" evidence="7">
    <location>
        <begin position="86"/>
        <end position="107"/>
    </location>
</feature>
<feature type="domain" description="Rhodopsin" evidence="8">
    <location>
        <begin position="177"/>
        <end position="241"/>
    </location>
</feature>
<dbReference type="Proteomes" id="UP000799291">
    <property type="component" value="Unassembled WGS sequence"/>
</dbReference>
<evidence type="ECO:0000256" key="2">
    <source>
        <dbReference type="ARBA" id="ARBA00022692"/>
    </source>
</evidence>